<comment type="caution">
    <text evidence="5">The sequence shown here is derived from an EMBL/GenBank/DDBJ whole genome shotgun (WGS) entry which is preliminary data.</text>
</comment>
<dbReference type="EC" id="1.14.13.227" evidence="1"/>
<dbReference type="SUPFAM" id="SSF47240">
    <property type="entry name" value="Ferritin-like"/>
    <property type="match status" value="1"/>
</dbReference>
<dbReference type="InterPro" id="IPR012078">
    <property type="entry name" value="MP_mOase_hydro"/>
</dbReference>
<evidence type="ECO:0000256" key="1">
    <source>
        <dbReference type="ARBA" id="ARBA00012710"/>
    </source>
</evidence>
<evidence type="ECO:0000313" key="5">
    <source>
        <dbReference type="EMBL" id="MCI4676367.1"/>
    </source>
</evidence>
<evidence type="ECO:0000256" key="2">
    <source>
        <dbReference type="ARBA" id="ARBA00023002"/>
    </source>
</evidence>
<dbReference type="Proteomes" id="UP001139068">
    <property type="component" value="Unassembled WGS sequence"/>
</dbReference>
<reference evidence="5" key="1">
    <citation type="journal article" date="2022" name="ISME J.">
        <title>Identification of active gaseous-alkane degraders at natural gas seeps.</title>
        <authorList>
            <person name="Farhan Ul Haque M."/>
            <person name="Hernandez M."/>
            <person name="Crombie A.T."/>
            <person name="Murrell J.C."/>
        </authorList>
    </citation>
    <scope>NUCLEOTIDE SEQUENCE</scope>
    <source>
        <strain evidence="5">ANDR5</strain>
    </source>
</reference>
<sequence length="399" mass="45014">MTISEADVPTAGATTMRRTFLNPAYDIEREPLETRRTSQWFAKPYRRRISEYEALLLYAQAAPDWIPGALGMGAWQGKFAGGRGAWENYITEAKSSDWFVFRDPSGRGQPTYAAQKAEENAELGRVFEAYAENGMYRELDTEWAFDVLPVVYGAYAHILYGTFGALIGSPSRDVFTDVLRQAVITGAMDELDGAETIQAEKVLLSKNVEGFSAEVTPAREFFLSDPTYRTARATVERLWGHVYDPIEILFATYMVFKPLFGRFAGQQFFHRVAPWHGDHLTPAVVWSTMTGSEIDSKWALELFGHALGQDPKFGEHNHRLMQLWCRDWTAMAVEAMAEFAPLFARTGVLRERVDADDVENSARMVFADWTRRYTPAFGLEVDIDDLAKTVRAGYTKGIA</sequence>
<name>A0ABS9YZ44_9MYCO</name>
<dbReference type="InterPro" id="IPR003430">
    <property type="entry name" value="Phenol_Hydrox"/>
</dbReference>
<evidence type="ECO:0000256" key="4">
    <source>
        <dbReference type="ARBA" id="ARBA00048941"/>
    </source>
</evidence>
<accession>A0ABS9YZ44</accession>
<dbReference type="Pfam" id="PF02332">
    <property type="entry name" value="Phenol_Hydrox"/>
    <property type="match status" value="1"/>
</dbReference>
<keyword evidence="6" id="KW-1185">Reference proteome</keyword>
<dbReference type="EMBL" id="JAIVFL010000001">
    <property type="protein sequence ID" value="MCI4676367.1"/>
    <property type="molecule type" value="Genomic_DNA"/>
</dbReference>
<protein>
    <recommendedName>
        <fullName evidence="1">propane 2-monooxygenase</fullName>
        <ecNumber evidence="1">1.14.13.227</ecNumber>
    </recommendedName>
</protein>
<evidence type="ECO:0000313" key="6">
    <source>
        <dbReference type="Proteomes" id="UP001139068"/>
    </source>
</evidence>
<dbReference type="PIRSF" id="PIRSF000040">
    <property type="entry name" value="MMOH_comp"/>
    <property type="match status" value="1"/>
</dbReference>
<dbReference type="InterPro" id="IPR012348">
    <property type="entry name" value="RNR-like"/>
</dbReference>
<proteinExistence type="predicted"/>
<gene>
    <name evidence="5" type="ORF">K9U37_16390</name>
</gene>
<evidence type="ECO:0000256" key="3">
    <source>
        <dbReference type="ARBA" id="ARBA00023033"/>
    </source>
</evidence>
<keyword evidence="3" id="KW-0503">Monooxygenase</keyword>
<keyword evidence="2" id="KW-0560">Oxidoreductase</keyword>
<organism evidence="5 6">
    <name type="scientific">Candidatus Mycolicibacterium alkanivorans</name>
    <dbReference type="NCBI Taxonomy" id="2954114"/>
    <lineage>
        <taxon>Bacteria</taxon>
        <taxon>Bacillati</taxon>
        <taxon>Actinomycetota</taxon>
        <taxon>Actinomycetes</taxon>
        <taxon>Mycobacteriales</taxon>
        <taxon>Mycobacteriaceae</taxon>
        <taxon>Mycolicibacterium</taxon>
    </lineage>
</organism>
<dbReference type="InterPro" id="IPR009078">
    <property type="entry name" value="Ferritin-like_SF"/>
</dbReference>
<dbReference type="Gene3D" id="1.10.620.20">
    <property type="entry name" value="Ribonucleotide Reductase, subunit A"/>
    <property type="match status" value="1"/>
</dbReference>
<comment type="catalytic activity">
    <reaction evidence="4">
        <text>propane + NADH + O2 + H(+) = propan-2-ol + NAD(+) + H2O</text>
        <dbReference type="Rhea" id="RHEA:49992"/>
        <dbReference type="ChEBI" id="CHEBI:15377"/>
        <dbReference type="ChEBI" id="CHEBI:15378"/>
        <dbReference type="ChEBI" id="CHEBI:15379"/>
        <dbReference type="ChEBI" id="CHEBI:17824"/>
        <dbReference type="ChEBI" id="CHEBI:32879"/>
        <dbReference type="ChEBI" id="CHEBI:57540"/>
        <dbReference type="ChEBI" id="CHEBI:57945"/>
        <dbReference type="EC" id="1.14.13.227"/>
    </reaction>
</comment>
<dbReference type="RefSeq" id="WP_243072568.1">
    <property type="nucleotide sequence ID" value="NZ_JAIVFL010000001.1"/>
</dbReference>